<reference evidence="2" key="1">
    <citation type="submission" date="2023-11" db="EMBL/GenBank/DDBJ databases">
        <authorList>
            <person name="De Vega J J."/>
            <person name="De Vega J J."/>
        </authorList>
    </citation>
    <scope>NUCLEOTIDE SEQUENCE</scope>
</reference>
<accession>A0AAD2K0U6</accession>
<feature type="transmembrane region" description="Helical" evidence="1">
    <location>
        <begin position="33"/>
        <end position="55"/>
    </location>
</feature>
<proteinExistence type="predicted"/>
<feature type="transmembrane region" description="Helical" evidence="1">
    <location>
        <begin position="223"/>
        <end position="244"/>
    </location>
</feature>
<evidence type="ECO:0000313" key="2">
    <source>
        <dbReference type="EMBL" id="CAK5271751.1"/>
    </source>
</evidence>
<dbReference type="AlphaFoldDB" id="A0AAD2K0U6"/>
<feature type="transmembrane region" description="Helical" evidence="1">
    <location>
        <begin position="181"/>
        <end position="202"/>
    </location>
</feature>
<dbReference type="EMBL" id="CAVNYO010000174">
    <property type="protein sequence ID" value="CAK5271751.1"/>
    <property type="molecule type" value="Genomic_DNA"/>
</dbReference>
<feature type="transmembrane region" description="Helical" evidence="1">
    <location>
        <begin position="67"/>
        <end position="85"/>
    </location>
</feature>
<dbReference type="Proteomes" id="UP001295794">
    <property type="component" value="Unassembled WGS sequence"/>
</dbReference>
<name>A0AAD2K0U6_9AGAR</name>
<evidence type="ECO:0000313" key="3">
    <source>
        <dbReference type="Proteomes" id="UP001295794"/>
    </source>
</evidence>
<comment type="caution">
    <text evidence="2">The sequence shown here is derived from an EMBL/GenBank/DDBJ whole genome shotgun (WGS) entry which is preliminary data.</text>
</comment>
<keyword evidence="1" id="KW-0472">Membrane</keyword>
<keyword evidence="1" id="KW-0812">Transmembrane</keyword>
<gene>
    <name evidence="2" type="ORF">MYCIT1_LOCUS17033</name>
</gene>
<keyword evidence="1" id="KW-1133">Transmembrane helix</keyword>
<feature type="transmembrane region" description="Helical" evidence="1">
    <location>
        <begin position="256"/>
        <end position="279"/>
    </location>
</feature>
<feature type="transmembrane region" description="Helical" evidence="1">
    <location>
        <begin position="144"/>
        <end position="161"/>
    </location>
</feature>
<evidence type="ECO:0000256" key="1">
    <source>
        <dbReference type="SAM" id="Phobius"/>
    </source>
</evidence>
<organism evidence="2 3">
    <name type="scientific">Mycena citricolor</name>
    <dbReference type="NCBI Taxonomy" id="2018698"/>
    <lineage>
        <taxon>Eukaryota</taxon>
        <taxon>Fungi</taxon>
        <taxon>Dikarya</taxon>
        <taxon>Basidiomycota</taxon>
        <taxon>Agaricomycotina</taxon>
        <taxon>Agaricomycetes</taxon>
        <taxon>Agaricomycetidae</taxon>
        <taxon>Agaricales</taxon>
        <taxon>Marasmiineae</taxon>
        <taxon>Mycenaceae</taxon>
        <taxon>Mycena</taxon>
    </lineage>
</organism>
<keyword evidence="3" id="KW-1185">Reference proteome</keyword>
<protein>
    <submittedName>
        <fullName evidence="2">Uncharacterized protein</fullName>
    </submittedName>
</protein>
<sequence>MGDVPLDEIGVSSSIIRSVAAVVTRNRIQLVSLIIETFLLGIFTTMFATVLRLIVSKAISNQKTVRIVLPTISLIWLLAISHWILDILRAETAFLHQPNAAVFFANISSPVEVAKVGLYVTATIIGDGFMIYRTYMIWQRSLRFVALPIVLWIASIVSGYGGTNALYETKQGTQLSPLVPWIPTFIALSLATNGYCTILIAYRILRSQFAVRKMNAGNSRMMSIVVVFLESAALYSAELIALLVTHQLELNVQYVVLDATCSLLGITFSMIILPVTGAARGSEISGSRPVRAAAPRIEGVNVSRLVEVTTDNVHEMDSFDPVKIDANA</sequence>